<dbReference type="CDD" id="cd07969">
    <property type="entry name" value="OBF_DNA_ligase_I"/>
    <property type="match status" value="1"/>
</dbReference>
<reference evidence="17 18" key="1">
    <citation type="journal article" date="2014" name="Int. J. Syst. Evol. Microbiol.">
        <title>Nitrososphaera viennensis gen. nov., sp. nov., an aerobic and mesophilic, ammonia-oxidizing archaeon from soil and a member of the archaeal phylum Thaumarchaeota.</title>
        <authorList>
            <person name="Stieglmeier M."/>
            <person name="Klingl A."/>
            <person name="Alves R.J."/>
            <person name="Rittmann S.K."/>
            <person name="Melcher M."/>
            <person name="Leisch N."/>
            <person name="Schleper C."/>
        </authorList>
    </citation>
    <scope>NUCLEOTIDE SEQUENCE [LARGE SCALE GENOMIC DNA]</scope>
    <source>
        <strain evidence="17">EN76</strain>
    </source>
</reference>
<evidence type="ECO:0000313" key="18">
    <source>
        <dbReference type="Proteomes" id="UP000027093"/>
    </source>
</evidence>
<evidence type="ECO:0000256" key="5">
    <source>
        <dbReference type="ARBA" id="ARBA00022705"/>
    </source>
</evidence>
<dbReference type="SUPFAM" id="SSF56091">
    <property type="entry name" value="DNA ligase/mRNA capping enzyme, catalytic domain"/>
    <property type="match status" value="1"/>
</dbReference>
<dbReference type="GO" id="GO:0006281">
    <property type="term" value="P:DNA repair"/>
    <property type="evidence" value="ECO:0007669"/>
    <property type="project" value="UniProtKB-UniRule"/>
</dbReference>
<dbReference type="GO" id="GO:0006310">
    <property type="term" value="P:DNA recombination"/>
    <property type="evidence" value="ECO:0007669"/>
    <property type="project" value="UniProtKB-UniRule"/>
</dbReference>
<dbReference type="Gene3D" id="2.40.50.140">
    <property type="entry name" value="Nucleic acid-binding proteins"/>
    <property type="match status" value="1"/>
</dbReference>
<accession>A0A060HPC3</accession>
<dbReference type="InterPro" id="IPR012309">
    <property type="entry name" value="DNA_ligase_ATP-dep_C"/>
</dbReference>
<dbReference type="EMBL" id="CP007536">
    <property type="protein sequence ID" value="AIC15062.1"/>
    <property type="molecule type" value="Genomic_DNA"/>
</dbReference>
<comment type="catalytic activity">
    <reaction evidence="14">
        <text>ATP + (deoxyribonucleotide)n-3'-hydroxyl + 5'-phospho-(deoxyribonucleotide)m = (deoxyribonucleotide)n+m + AMP + diphosphate.</text>
        <dbReference type="EC" id="6.5.1.1"/>
    </reaction>
</comment>
<comment type="function">
    <text evidence="14">DNA ligase that seals nicks in double-stranded DNA during DNA replication, DNA recombination and DNA repair.</text>
</comment>
<dbReference type="InterPro" id="IPR012310">
    <property type="entry name" value="DNA_ligase_ATP-dep_cent"/>
</dbReference>
<dbReference type="Pfam" id="PF04679">
    <property type="entry name" value="DNA_ligase_A_C"/>
    <property type="match status" value="1"/>
</dbReference>
<feature type="binding site" evidence="14">
    <location>
        <position position="250"/>
    </location>
    <ligand>
        <name>ATP</name>
        <dbReference type="ChEBI" id="CHEBI:30616"/>
    </ligand>
</feature>
<dbReference type="KEGG" id="nvn:NVIE_008430"/>
<feature type="active site" description="N6-AMP-lysine intermediate" evidence="14">
    <location>
        <position position="252"/>
    </location>
</feature>
<dbReference type="PANTHER" id="PTHR45674">
    <property type="entry name" value="DNA LIGASE 1/3 FAMILY MEMBER"/>
    <property type="match status" value="1"/>
</dbReference>
<dbReference type="InterPro" id="IPR012308">
    <property type="entry name" value="DNA_ligase_ATP-dep_N"/>
</dbReference>
<dbReference type="GO" id="GO:0046872">
    <property type="term" value="F:metal ion binding"/>
    <property type="evidence" value="ECO:0007669"/>
    <property type="project" value="UniProtKB-KW"/>
</dbReference>
<evidence type="ECO:0000256" key="4">
    <source>
        <dbReference type="ARBA" id="ARBA00022618"/>
    </source>
</evidence>
<keyword evidence="3 14" id="KW-0436">Ligase</keyword>
<dbReference type="GO" id="GO:0051301">
    <property type="term" value="P:cell division"/>
    <property type="evidence" value="ECO:0007669"/>
    <property type="project" value="UniProtKB-KW"/>
</dbReference>
<evidence type="ECO:0000256" key="11">
    <source>
        <dbReference type="ARBA" id="ARBA00023172"/>
    </source>
</evidence>
<dbReference type="PROSITE" id="PS00697">
    <property type="entry name" value="DNA_LIGASE_A1"/>
    <property type="match status" value="1"/>
</dbReference>
<keyword evidence="11 14" id="KW-0233">DNA recombination</keyword>
<dbReference type="OrthoDB" id="31274at2157"/>
<evidence type="ECO:0000256" key="14">
    <source>
        <dbReference type="HAMAP-Rule" id="MF_00407"/>
    </source>
</evidence>
<dbReference type="GO" id="GO:0071897">
    <property type="term" value="P:DNA biosynthetic process"/>
    <property type="evidence" value="ECO:0007669"/>
    <property type="project" value="InterPro"/>
</dbReference>
<dbReference type="InterPro" id="IPR022865">
    <property type="entry name" value="DNA_ligae_ATP-dep_bac/arc"/>
</dbReference>
<dbReference type="Gene3D" id="1.10.3260.10">
    <property type="entry name" value="DNA ligase, ATP-dependent, N-terminal domain"/>
    <property type="match status" value="1"/>
</dbReference>
<evidence type="ECO:0000256" key="8">
    <source>
        <dbReference type="ARBA" id="ARBA00022763"/>
    </source>
</evidence>
<sequence>MDFQPLVETFGKMEQTSSRLALTDHLVILLKQTPADLIDKVTYLIQGKLYPDYEGIEMGLAERMALRAIASSSGKSMSEVEAIYRKTGDIGDTAGKAMVSKGQSTLFSEQMTVERVYCTFDKIAKTTGPGSQETKLRLVASLLNDSTAEEGRYIMKFVMGALRLGIADYTVLDALAVAFTGDKANRKVLENAYNVSSDLGTVAKLLATKGLAAVKAVQITLFKPIRPMLAERVSTAEEAMERMDSRAAVEYKLDGERVQIHKGRDRIELFSRRLEKITDHYPDVSKAAMSLACKEAIMEGEVVAINLQTGEYLPFQQLMHRRRKHGIEEAMENYPVVINLFDILYLDGKSRTELPYEDRRKLLEKTVKGAKADGMMLKIVPQVIATEPGEIDRFMASAIESGCEGVMVKMPSSTYRAGAREYLWVKLKREYRTELADTLDLVIVGALHGRGRRVGKYGALLLAAYDPKEDIFRSVTKVGTGFTDVHLEQFYRELEKHVIHQKHARVDTGMDMEVWFEPAMVIEVIASEITLSPSHTAAMGAIKDGYGLALRFPKFTGKIRDDKEPEAATTTDEIVTMYRHQLKIHSEAAKSKEEEKEEE</sequence>
<evidence type="ECO:0000256" key="3">
    <source>
        <dbReference type="ARBA" id="ARBA00022598"/>
    </source>
</evidence>
<dbReference type="InterPro" id="IPR036599">
    <property type="entry name" value="DNA_ligase_N_sf"/>
</dbReference>
<dbReference type="GO" id="GO:0006273">
    <property type="term" value="P:lagging strand elongation"/>
    <property type="evidence" value="ECO:0007669"/>
    <property type="project" value="TreeGrafter"/>
</dbReference>
<evidence type="ECO:0000256" key="10">
    <source>
        <dbReference type="ARBA" id="ARBA00022842"/>
    </source>
</evidence>
<dbReference type="GeneID" id="74946109"/>
<dbReference type="PROSITE" id="PS50160">
    <property type="entry name" value="DNA_LIGASE_A3"/>
    <property type="match status" value="1"/>
</dbReference>
<dbReference type="NCBIfam" id="TIGR00574">
    <property type="entry name" value="dnl1"/>
    <property type="match status" value="1"/>
</dbReference>
<protein>
    <recommendedName>
        <fullName evidence="2 14">DNA ligase</fullName>
        <ecNumber evidence="14">6.5.1.1</ecNumber>
    </recommendedName>
    <alternativeName>
        <fullName evidence="14">Polydeoxyribonucleotide synthase [ATP]</fullName>
    </alternativeName>
</protein>
<keyword evidence="8 14" id="KW-0227">DNA damage</keyword>
<dbReference type="SUPFAM" id="SSF117018">
    <property type="entry name" value="ATP-dependent DNA ligase DNA-binding domain"/>
    <property type="match status" value="1"/>
</dbReference>
<dbReference type="Pfam" id="PF04675">
    <property type="entry name" value="DNA_ligase_A_N"/>
    <property type="match status" value="1"/>
</dbReference>
<dbReference type="PANTHER" id="PTHR45674:SF4">
    <property type="entry name" value="DNA LIGASE 1"/>
    <property type="match status" value="1"/>
</dbReference>
<keyword evidence="13 14" id="KW-0131">Cell cycle</keyword>
<organism evidence="17 18">
    <name type="scientific">Nitrososphaera viennensis EN76</name>
    <dbReference type="NCBI Taxonomy" id="926571"/>
    <lineage>
        <taxon>Archaea</taxon>
        <taxon>Nitrososphaerota</taxon>
        <taxon>Nitrososphaeria</taxon>
        <taxon>Nitrososphaerales</taxon>
        <taxon>Nitrososphaeraceae</taxon>
        <taxon>Nitrososphaera</taxon>
    </lineage>
</organism>
<dbReference type="SUPFAM" id="SSF50249">
    <property type="entry name" value="Nucleic acid-binding proteins"/>
    <property type="match status" value="1"/>
</dbReference>
<dbReference type="CDD" id="cd07901">
    <property type="entry name" value="Adenylation_DNA_ligase_Arch_LigB"/>
    <property type="match status" value="1"/>
</dbReference>
<dbReference type="FunFam" id="3.30.470.30:FF:000012">
    <property type="entry name" value="Probable DNA ligase"/>
    <property type="match status" value="1"/>
</dbReference>
<dbReference type="InterPro" id="IPR012340">
    <property type="entry name" value="NA-bd_OB-fold"/>
</dbReference>
<keyword evidence="4 14" id="KW-0132">Cell division</keyword>
<keyword evidence="9 14" id="KW-0067">ATP-binding</keyword>
<evidence type="ECO:0000256" key="15">
    <source>
        <dbReference type="RuleBase" id="RU004196"/>
    </source>
</evidence>
<evidence type="ECO:0000256" key="1">
    <source>
        <dbReference type="ARBA" id="ARBA00007572"/>
    </source>
</evidence>
<gene>
    <name evidence="14 17" type="primary">lig</name>
    <name evidence="17" type="ORF">NVIE_008430</name>
</gene>
<comment type="cofactor">
    <cofactor evidence="14">
        <name>Mg(2+)</name>
        <dbReference type="ChEBI" id="CHEBI:18420"/>
    </cofactor>
</comment>
<keyword evidence="18" id="KW-1185">Reference proteome</keyword>
<keyword evidence="12 14" id="KW-0234">DNA repair</keyword>
<evidence type="ECO:0000256" key="6">
    <source>
        <dbReference type="ARBA" id="ARBA00022723"/>
    </source>
</evidence>
<dbReference type="HAMAP" id="MF_00407">
    <property type="entry name" value="DNA_ligase"/>
    <property type="match status" value="1"/>
</dbReference>
<dbReference type="GO" id="GO:0005524">
    <property type="term" value="F:ATP binding"/>
    <property type="evidence" value="ECO:0007669"/>
    <property type="project" value="UniProtKB-UniRule"/>
</dbReference>
<keyword evidence="7 14" id="KW-0547">Nucleotide-binding</keyword>
<feature type="domain" description="ATP-dependent DNA ligase family profile" evidence="16">
    <location>
        <begin position="329"/>
        <end position="466"/>
    </location>
</feature>
<dbReference type="InterPro" id="IPR016059">
    <property type="entry name" value="DNA_ligase_ATP-dep_CS"/>
</dbReference>
<keyword evidence="6 14" id="KW-0479">Metal-binding</keyword>
<evidence type="ECO:0000313" key="17">
    <source>
        <dbReference type="EMBL" id="AIC15062.1"/>
    </source>
</evidence>
<feature type="binding site" evidence="14">
    <location>
        <position position="341"/>
    </location>
    <ligand>
        <name>ATP</name>
        <dbReference type="ChEBI" id="CHEBI:30616"/>
    </ligand>
</feature>
<feature type="binding site" evidence="14">
    <location>
        <position position="301"/>
    </location>
    <ligand>
        <name>ATP</name>
        <dbReference type="ChEBI" id="CHEBI:30616"/>
    </ligand>
</feature>
<dbReference type="HOGENOM" id="CLU_005138_6_0_2"/>
<feature type="binding site" evidence="14">
    <location>
        <position position="257"/>
    </location>
    <ligand>
        <name>ATP</name>
        <dbReference type="ChEBI" id="CHEBI:30616"/>
    </ligand>
</feature>
<keyword evidence="10 14" id="KW-0460">Magnesium</keyword>
<feature type="binding site" evidence="14">
    <location>
        <position position="420"/>
    </location>
    <ligand>
        <name>ATP</name>
        <dbReference type="ChEBI" id="CHEBI:30616"/>
    </ligand>
</feature>
<dbReference type="STRING" id="926571.NVIE_008430"/>
<name>A0A060HPC3_9ARCH</name>
<dbReference type="InterPro" id="IPR000977">
    <property type="entry name" value="DNA_ligase_ATP-dep"/>
</dbReference>
<dbReference type="Gene3D" id="3.30.470.30">
    <property type="entry name" value="DNA ligase/mRNA capping enzyme"/>
    <property type="match status" value="1"/>
</dbReference>
<evidence type="ECO:0000256" key="7">
    <source>
        <dbReference type="ARBA" id="ARBA00022741"/>
    </source>
</evidence>
<dbReference type="AlphaFoldDB" id="A0A060HPC3"/>
<evidence type="ECO:0000256" key="2">
    <source>
        <dbReference type="ARBA" id="ARBA00013308"/>
    </source>
</evidence>
<dbReference type="GO" id="GO:0003910">
    <property type="term" value="F:DNA ligase (ATP) activity"/>
    <property type="evidence" value="ECO:0007669"/>
    <property type="project" value="UniProtKB-UniRule"/>
</dbReference>
<evidence type="ECO:0000256" key="9">
    <source>
        <dbReference type="ARBA" id="ARBA00022840"/>
    </source>
</evidence>
<comment type="similarity">
    <text evidence="1 14 15">Belongs to the ATP-dependent DNA ligase family.</text>
</comment>
<dbReference type="Proteomes" id="UP000027093">
    <property type="component" value="Chromosome"/>
</dbReference>
<dbReference type="RefSeq" id="WP_075054152.1">
    <property type="nucleotide sequence ID" value="NZ_CP007536.1"/>
</dbReference>
<evidence type="ECO:0000256" key="12">
    <source>
        <dbReference type="ARBA" id="ARBA00023204"/>
    </source>
</evidence>
<keyword evidence="5 14" id="KW-0235">DNA replication</keyword>
<dbReference type="FunFam" id="1.10.3260.10:FF:000007">
    <property type="entry name" value="DNA ligase"/>
    <property type="match status" value="1"/>
</dbReference>
<evidence type="ECO:0000256" key="13">
    <source>
        <dbReference type="ARBA" id="ARBA00023306"/>
    </source>
</evidence>
<evidence type="ECO:0000259" key="16">
    <source>
        <dbReference type="PROSITE" id="PS50160"/>
    </source>
</evidence>
<dbReference type="EC" id="6.5.1.1" evidence="14"/>
<dbReference type="FunFam" id="2.40.50.140:FF:000062">
    <property type="entry name" value="DNA ligase"/>
    <property type="match status" value="1"/>
</dbReference>
<feature type="binding site" evidence="14">
    <location>
        <position position="272"/>
    </location>
    <ligand>
        <name>ATP</name>
        <dbReference type="ChEBI" id="CHEBI:30616"/>
    </ligand>
</feature>
<dbReference type="Pfam" id="PF01068">
    <property type="entry name" value="DNA_ligase_A_M"/>
    <property type="match status" value="1"/>
</dbReference>
<dbReference type="InterPro" id="IPR050191">
    <property type="entry name" value="ATP-dep_DNA_ligase"/>
</dbReference>
<feature type="binding site" evidence="14">
    <location>
        <position position="426"/>
    </location>
    <ligand>
        <name>ATP</name>
        <dbReference type="ChEBI" id="CHEBI:30616"/>
    </ligand>
</feature>
<dbReference type="GO" id="GO:0003677">
    <property type="term" value="F:DNA binding"/>
    <property type="evidence" value="ECO:0007669"/>
    <property type="project" value="InterPro"/>
</dbReference>
<proteinExistence type="inferred from homology"/>